<reference evidence="1 2" key="1">
    <citation type="submission" date="2019-05" db="EMBL/GenBank/DDBJ databases">
        <title>Another draft genome of Portunus trituberculatus and its Hox gene families provides insights of decapod evolution.</title>
        <authorList>
            <person name="Jeong J.-H."/>
            <person name="Song I."/>
            <person name="Kim S."/>
            <person name="Choi T."/>
            <person name="Kim D."/>
            <person name="Ryu S."/>
            <person name="Kim W."/>
        </authorList>
    </citation>
    <scope>NUCLEOTIDE SEQUENCE [LARGE SCALE GENOMIC DNA]</scope>
    <source>
        <tissue evidence="1">Muscle</tissue>
    </source>
</reference>
<accession>A0A5B7CUG4</accession>
<name>A0A5B7CUG4_PORTR</name>
<proteinExistence type="predicted"/>
<gene>
    <name evidence="1" type="primary">MFSD14B</name>
    <name evidence="1" type="ORF">E2C01_003778</name>
</gene>
<protein>
    <submittedName>
        <fullName evidence="1">Hippocampus abundant transcript-like protein 1</fullName>
    </submittedName>
</protein>
<dbReference type="Proteomes" id="UP000324222">
    <property type="component" value="Unassembled WGS sequence"/>
</dbReference>
<comment type="caution">
    <text evidence="1">The sequence shown here is derived from an EMBL/GenBank/DDBJ whole genome shotgun (WGS) entry which is preliminary data.</text>
</comment>
<dbReference type="AlphaFoldDB" id="A0A5B7CUG4"/>
<dbReference type="EMBL" id="VSRR010000146">
    <property type="protein sequence ID" value="MPC11123.1"/>
    <property type="molecule type" value="Genomic_DNA"/>
</dbReference>
<evidence type="ECO:0000313" key="1">
    <source>
        <dbReference type="EMBL" id="MPC11123.1"/>
    </source>
</evidence>
<dbReference type="OrthoDB" id="419616at2759"/>
<keyword evidence="2" id="KW-1185">Reference proteome</keyword>
<sequence>MNTLEIVKALWKVGKDRNVLLISVSVFLSYLPEAGQYSCFFVYLRLFSLSGQCPDNNLSLEGHQMNSNNMHLAHFQICPNR</sequence>
<organism evidence="1 2">
    <name type="scientific">Portunus trituberculatus</name>
    <name type="common">Swimming crab</name>
    <name type="synonym">Neptunus trituberculatus</name>
    <dbReference type="NCBI Taxonomy" id="210409"/>
    <lineage>
        <taxon>Eukaryota</taxon>
        <taxon>Metazoa</taxon>
        <taxon>Ecdysozoa</taxon>
        <taxon>Arthropoda</taxon>
        <taxon>Crustacea</taxon>
        <taxon>Multicrustacea</taxon>
        <taxon>Malacostraca</taxon>
        <taxon>Eumalacostraca</taxon>
        <taxon>Eucarida</taxon>
        <taxon>Decapoda</taxon>
        <taxon>Pleocyemata</taxon>
        <taxon>Brachyura</taxon>
        <taxon>Eubrachyura</taxon>
        <taxon>Portunoidea</taxon>
        <taxon>Portunidae</taxon>
        <taxon>Portuninae</taxon>
        <taxon>Portunus</taxon>
    </lineage>
</organism>
<evidence type="ECO:0000313" key="2">
    <source>
        <dbReference type="Proteomes" id="UP000324222"/>
    </source>
</evidence>